<feature type="region of interest" description="Disordered" evidence="6">
    <location>
        <begin position="419"/>
        <end position="503"/>
    </location>
</feature>
<protein>
    <recommendedName>
        <fullName evidence="7">MADS-box domain-containing protein</fullName>
    </recommendedName>
</protein>
<reference evidence="9" key="2">
    <citation type="submission" date="2023-11" db="UniProtKB">
        <authorList>
            <consortium name="WormBaseParasite"/>
        </authorList>
    </citation>
    <scope>IDENTIFICATION</scope>
</reference>
<dbReference type="GO" id="GO:0000981">
    <property type="term" value="F:DNA-binding transcription factor activity, RNA polymerase II-specific"/>
    <property type="evidence" value="ECO:0007669"/>
    <property type="project" value="TreeGrafter"/>
</dbReference>
<organism evidence="8 9">
    <name type="scientific">Trichobilharzia regenti</name>
    <name type="common">Nasal bird schistosome</name>
    <dbReference type="NCBI Taxonomy" id="157069"/>
    <lineage>
        <taxon>Eukaryota</taxon>
        <taxon>Metazoa</taxon>
        <taxon>Spiralia</taxon>
        <taxon>Lophotrochozoa</taxon>
        <taxon>Platyhelminthes</taxon>
        <taxon>Trematoda</taxon>
        <taxon>Digenea</taxon>
        <taxon>Strigeidida</taxon>
        <taxon>Schistosomatoidea</taxon>
        <taxon>Schistosomatidae</taxon>
        <taxon>Trichobilharzia</taxon>
    </lineage>
</organism>
<dbReference type="WBParaSite" id="TREG1_91220.1">
    <property type="protein sequence ID" value="TREG1_91220.1"/>
    <property type="gene ID" value="TREG1_91220"/>
</dbReference>
<evidence type="ECO:0000256" key="2">
    <source>
        <dbReference type="ARBA" id="ARBA00023015"/>
    </source>
</evidence>
<dbReference type="GO" id="GO:0005634">
    <property type="term" value="C:nucleus"/>
    <property type="evidence" value="ECO:0007669"/>
    <property type="project" value="UniProtKB-SubCell"/>
</dbReference>
<keyword evidence="3" id="KW-0238">DNA-binding</keyword>
<feature type="compositionally biased region" description="Polar residues" evidence="6">
    <location>
        <begin position="168"/>
        <end position="189"/>
    </location>
</feature>
<evidence type="ECO:0000256" key="4">
    <source>
        <dbReference type="ARBA" id="ARBA00023163"/>
    </source>
</evidence>
<comment type="subcellular location">
    <subcellularLocation>
        <location evidence="1">Nucleus</location>
    </subcellularLocation>
</comment>
<dbReference type="Gene3D" id="3.40.1810.10">
    <property type="entry name" value="Transcription factor, MADS-box"/>
    <property type="match status" value="1"/>
</dbReference>
<evidence type="ECO:0000259" key="7">
    <source>
        <dbReference type="PROSITE" id="PS50066"/>
    </source>
</evidence>
<keyword evidence="5" id="KW-0539">Nucleus</keyword>
<evidence type="ECO:0000256" key="1">
    <source>
        <dbReference type="ARBA" id="ARBA00004123"/>
    </source>
</evidence>
<dbReference type="Pfam" id="PF00319">
    <property type="entry name" value="SRF-TF"/>
    <property type="match status" value="1"/>
</dbReference>
<dbReference type="InterPro" id="IPR033896">
    <property type="entry name" value="MEF2-like_N"/>
</dbReference>
<dbReference type="GO" id="GO:0042826">
    <property type="term" value="F:histone deacetylase binding"/>
    <property type="evidence" value="ECO:0007669"/>
    <property type="project" value="TreeGrafter"/>
</dbReference>
<evidence type="ECO:0000256" key="6">
    <source>
        <dbReference type="SAM" id="MobiDB-lite"/>
    </source>
</evidence>
<feature type="region of interest" description="Disordered" evidence="6">
    <location>
        <begin position="541"/>
        <end position="573"/>
    </location>
</feature>
<dbReference type="PANTHER" id="PTHR11945">
    <property type="entry name" value="MADS BOX PROTEIN"/>
    <property type="match status" value="1"/>
</dbReference>
<dbReference type="SMART" id="SM00432">
    <property type="entry name" value="MADS"/>
    <property type="match status" value="1"/>
</dbReference>
<feature type="compositionally biased region" description="Low complexity" evidence="6">
    <location>
        <begin position="604"/>
        <end position="623"/>
    </location>
</feature>
<evidence type="ECO:0000256" key="3">
    <source>
        <dbReference type="ARBA" id="ARBA00023125"/>
    </source>
</evidence>
<dbReference type="InterPro" id="IPR036879">
    <property type="entry name" value="TF_MADSbox_sf"/>
</dbReference>
<dbReference type="PROSITE" id="PS50066">
    <property type="entry name" value="MADS_BOX_2"/>
    <property type="match status" value="1"/>
</dbReference>
<feature type="region of interest" description="Disordered" evidence="6">
    <location>
        <begin position="692"/>
        <end position="719"/>
    </location>
</feature>
<keyword evidence="8" id="KW-1185">Reference proteome</keyword>
<feature type="compositionally biased region" description="Low complexity" evidence="6">
    <location>
        <begin position="457"/>
        <end position="489"/>
    </location>
</feature>
<name>A0AA85KG38_TRIRE</name>
<evidence type="ECO:0000256" key="5">
    <source>
        <dbReference type="ARBA" id="ARBA00023242"/>
    </source>
</evidence>
<sequence>MGRKKILIKKIADERNRQVTFTKRKLGLMKKAYELSILCDCEIALIVFTSSQKLFQYASSDMDKILLRYTEFNEPHESKTNRDIAELINRKEGKFSYLSDGDAASDNNDPFFSNTTDQLSEAGASVHTAGVKTPIPSSVSMALEFSGSIPDLSKHIPDITHSVTPESITEQQHMNTTRAPSSSMHFNVSSERETKTENLIYREQDTSTGAGGGVISESRVSELCREMMLDEETSQPYDLNLRSGSRNHVPQIHFESQNFTTNNRTGSYLIDPNMKSNVSIDHLGSFRSENMQTVRSDVVQNCFNTQLLSAPSDNYANNRSVNNAHLSPGSFSEPSSYAVQRSSINTTKRVKKPVFEAYDEYFYSKTTSSPNIESRSRSPNISLLKQNALSPSPVPVPPAPPTTTATYCDSRRLTHLLSGNLPSGKHLDITPWESSSNQTTTAITEPNNNRSNHHPHSQLLYNSNNNNNNNSFNLSSVSSSSPSRQLLSSLHDRGISSSSSCPDSKLKTGDLYIASTTTNTATPANDPQASSLSLQKRISHFPGIHDSTGPLSSCKLQQQHPHHHQQQQHSSSLLDDEMCISNLSPFHFMSNTLNDVINNSNNNNNNSTISSSTQNLNNTSANNDMNRSSKFILSNNNTNNSSNTNAIVTTGVGGIGTSGALNQRQFKPDHFIESVPSPELLLFLSSNNNNNSNNNINSSKTHPATAPMTTRDSDLSHCSSSTSNSNISYDLHSYSSSSFSSSSGKMCVRTNKSKMHFSDSFTQIQFGGQSDNNPCLDVLSSFEDKPDESNSTAATTSNSPVDFLSTPLKRVRHL</sequence>
<accession>A0AA85KG38</accession>
<dbReference type="FunFam" id="3.40.1810.10:FF:000001">
    <property type="entry name" value="Myocyte-specific enhancer factor 2A homolog"/>
    <property type="match status" value="1"/>
</dbReference>
<dbReference type="GO" id="GO:0030154">
    <property type="term" value="P:cell differentiation"/>
    <property type="evidence" value="ECO:0007669"/>
    <property type="project" value="TreeGrafter"/>
</dbReference>
<feature type="region of interest" description="Disordered" evidence="6">
    <location>
        <begin position="386"/>
        <end position="405"/>
    </location>
</feature>
<dbReference type="CDD" id="cd00265">
    <property type="entry name" value="MADS_MEF2_like"/>
    <property type="match status" value="1"/>
</dbReference>
<evidence type="ECO:0000313" key="9">
    <source>
        <dbReference type="WBParaSite" id="TREG1_91220.1"/>
    </source>
</evidence>
<dbReference type="GO" id="GO:0046983">
    <property type="term" value="F:protein dimerization activity"/>
    <property type="evidence" value="ECO:0007669"/>
    <property type="project" value="InterPro"/>
</dbReference>
<dbReference type="AlphaFoldDB" id="A0AA85KG38"/>
<feature type="domain" description="MADS-box" evidence="7">
    <location>
        <begin position="1"/>
        <end position="61"/>
    </location>
</feature>
<dbReference type="SUPFAM" id="SSF55455">
    <property type="entry name" value="SRF-like"/>
    <property type="match status" value="1"/>
</dbReference>
<feature type="compositionally biased region" description="Polar residues" evidence="6">
    <location>
        <begin position="432"/>
        <end position="445"/>
    </location>
</feature>
<proteinExistence type="predicted"/>
<evidence type="ECO:0000313" key="8">
    <source>
        <dbReference type="Proteomes" id="UP000050795"/>
    </source>
</evidence>
<feature type="compositionally biased region" description="Pro residues" evidence="6">
    <location>
        <begin position="392"/>
        <end position="401"/>
    </location>
</feature>
<dbReference type="PANTHER" id="PTHR11945:SF534">
    <property type="entry name" value="MYOCYTE-SPECIFIC ENHANCER FACTOR 2"/>
    <property type="match status" value="1"/>
</dbReference>
<keyword evidence="2" id="KW-0805">Transcription regulation</keyword>
<dbReference type="GO" id="GO:0045944">
    <property type="term" value="P:positive regulation of transcription by RNA polymerase II"/>
    <property type="evidence" value="ECO:0007669"/>
    <property type="project" value="InterPro"/>
</dbReference>
<dbReference type="GO" id="GO:0000978">
    <property type="term" value="F:RNA polymerase II cis-regulatory region sequence-specific DNA binding"/>
    <property type="evidence" value="ECO:0007669"/>
    <property type="project" value="TreeGrafter"/>
</dbReference>
<dbReference type="PRINTS" id="PR00404">
    <property type="entry name" value="MADSDOMAIN"/>
</dbReference>
<dbReference type="Proteomes" id="UP000050795">
    <property type="component" value="Unassembled WGS sequence"/>
</dbReference>
<keyword evidence="4" id="KW-0804">Transcription</keyword>
<feature type="region of interest" description="Disordered" evidence="6">
    <location>
        <begin position="604"/>
        <end position="626"/>
    </location>
</feature>
<dbReference type="PROSITE" id="PS00350">
    <property type="entry name" value="MADS_BOX_1"/>
    <property type="match status" value="1"/>
</dbReference>
<reference evidence="8" key="1">
    <citation type="submission" date="2022-06" db="EMBL/GenBank/DDBJ databases">
        <authorList>
            <person name="Berger JAMES D."/>
            <person name="Berger JAMES D."/>
        </authorList>
    </citation>
    <scope>NUCLEOTIDE SEQUENCE [LARGE SCALE GENOMIC DNA]</scope>
</reference>
<feature type="region of interest" description="Disordered" evidence="6">
    <location>
        <begin position="168"/>
        <end position="194"/>
    </location>
</feature>
<dbReference type="InterPro" id="IPR002100">
    <property type="entry name" value="TF_MADSbox"/>
</dbReference>